<dbReference type="RefSeq" id="WP_123150976.1">
    <property type="nucleotide sequence ID" value="NZ_FUIG01000054.1"/>
</dbReference>
<dbReference type="Proteomes" id="UP000245698">
    <property type="component" value="Unassembled WGS sequence"/>
</dbReference>
<name>A0A2P9ATI0_9HYPH</name>
<dbReference type="EMBL" id="FUIG01000054">
    <property type="protein sequence ID" value="SJM34479.1"/>
    <property type="molecule type" value="Genomic_DNA"/>
</dbReference>
<sequence>MSAHTIFEHAPIGAIVAWSDGAPRPPERHRRRLDAWNTNNSRGRLIRKQGGRDADTHNPHASFTLHEADYGAGGVVAIRVHRTFSLSSSLRFNIVERPTVGSVRVFDRSGDYAELVHLAPHRAAAEQWLSQHGYPNAVFEEVTADEAAADAVEGRAAA</sequence>
<accession>A0A2P9ATI0</accession>
<dbReference type="InterPro" id="IPR017042">
    <property type="entry name" value="UCP036055"/>
</dbReference>
<evidence type="ECO:0000313" key="3">
    <source>
        <dbReference type="Proteomes" id="UP000245698"/>
    </source>
</evidence>
<dbReference type="PIRSF" id="PIRSF036055">
    <property type="entry name" value="UCP036055"/>
    <property type="match status" value="1"/>
</dbReference>
<proteinExistence type="predicted"/>
<protein>
    <submittedName>
        <fullName evidence="2">Uncharacterized protein</fullName>
    </submittedName>
</protein>
<gene>
    <name evidence="2" type="ORF">BQ8482_450007</name>
</gene>
<evidence type="ECO:0000313" key="2">
    <source>
        <dbReference type="EMBL" id="SJM34479.1"/>
    </source>
</evidence>
<feature type="region of interest" description="Disordered" evidence="1">
    <location>
        <begin position="35"/>
        <end position="55"/>
    </location>
</feature>
<dbReference type="AlphaFoldDB" id="A0A2P9ATI0"/>
<keyword evidence="3" id="KW-1185">Reference proteome</keyword>
<reference evidence="3" key="1">
    <citation type="submission" date="2016-12" db="EMBL/GenBank/DDBJ databases">
        <authorList>
            <person name="Brunel B."/>
        </authorList>
    </citation>
    <scope>NUCLEOTIDE SEQUENCE [LARGE SCALE GENOMIC DNA]</scope>
</reference>
<organism evidence="2 3">
    <name type="scientific">Mesorhizobium delmotii</name>
    <dbReference type="NCBI Taxonomy" id="1631247"/>
    <lineage>
        <taxon>Bacteria</taxon>
        <taxon>Pseudomonadati</taxon>
        <taxon>Pseudomonadota</taxon>
        <taxon>Alphaproteobacteria</taxon>
        <taxon>Hyphomicrobiales</taxon>
        <taxon>Phyllobacteriaceae</taxon>
        <taxon>Mesorhizobium</taxon>
    </lineage>
</organism>
<evidence type="ECO:0000256" key="1">
    <source>
        <dbReference type="SAM" id="MobiDB-lite"/>
    </source>
</evidence>